<keyword evidence="12" id="KW-1185">Reference proteome</keyword>
<evidence type="ECO:0000256" key="2">
    <source>
        <dbReference type="ARBA" id="ARBA00012089"/>
    </source>
</evidence>
<dbReference type="Gene3D" id="3.40.50.620">
    <property type="entry name" value="HUPs"/>
    <property type="match status" value="1"/>
</dbReference>
<evidence type="ECO:0000256" key="3">
    <source>
        <dbReference type="ARBA" id="ARBA00018426"/>
    </source>
</evidence>
<comment type="pathway">
    <text evidence="1">Protein modification; peptidyl-diphthamide biosynthesis.</text>
</comment>
<dbReference type="SUPFAM" id="SSF55298">
    <property type="entry name" value="YjgF-like"/>
    <property type="match status" value="1"/>
</dbReference>
<dbReference type="Pfam" id="PF01902">
    <property type="entry name" value="Diphthami_syn_2"/>
    <property type="match status" value="1"/>
</dbReference>
<dbReference type="InterPro" id="IPR006175">
    <property type="entry name" value="YjgF/YER057c/UK114"/>
</dbReference>
<dbReference type="RefSeq" id="XP_020426898.1">
    <property type="nucleotide sequence ID" value="XM_020582544.1"/>
</dbReference>
<dbReference type="InterPro" id="IPR035959">
    <property type="entry name" value="RutC-like_sf"/>
</dbReference>
<protein>
    <recommendedName>
        <fullName evidence="3">Diphthine--ammonia ligase</fullName>
        <ecNumber evidence="2">6.3.1.14</ecNumber>
    </recommendedName>
    <alternativeName>
        <fullName evidence="7">Diphthamide synthase</fullName>
    </alternativeName>
    <alternativeName>
        <fullName evidence="8">Diphthamide synthetase</fullName>
    </alternativeName>
</protein>
<dbReference type="GO" id="GO:0017183">
    <property type="term" value="P:protein histidyl modification to diphthamide"/>
    <property type="evidence" value="ECO:0007669"/>
    <property type="project" value="TreeGrafter"/>
</dbReference>
<dbReference type="GO" id="GO:0005524">
    <property type="term" value="F:ATP binding"/>
    <property type="evidence" value="ECO:0007669"/>
    <property type="project" value="UniProtKB-KW"/>
</dbReference>
<evidence type="ECO:0000256" key="1">
    <source>
        <dbReference type="ARBA" id="ARBA00005156"/>
    </source>
</evidence>
<dbReference type="InterPro" id="IPR002761">
    <property type="entry name" value="Diphthami_syn_dom"/>
</dbReference>
<proteinExistence type="predicted"/>
<feature type="domain" description="Diphthamide synthase" evidence="10">
    <location>
        <begin position="1"/>
        <end position="236"/>
    </location>
</feature>
<dbReference type="AlphaFoldDB" id="D3BUH6"/>
<dbReference type="NCBIfam" id="TIGR00290">
    <property type="entry name" value="MJ0570_dom"/>
    <property type="match status" value="1"/>
</dbReference>
<evidence type="ECO:0000256" key="4">
    <source>
        <dbReference type="ARBA" id="ARBA00022598"/>
    </source>
</evidence>
<dbReference type="CDD" id="cd00448">
    <property type="entry name" value="YjgF_YER057c_UK114_family"/>
    <property type="match status" value="1"/>
</dbReference>
<dbReference type="SUPFAM" id="SSF52402">
    <property type="entry name" value="Adenine nucleotide alpha hydrolases-like"/>
    <property type="match status" value="1"/>
</dbReference>
<gene>
    <name evidence="11" type="ORF">PPL_11796</name>
</gene>
<dbReference type="STRING" id="670386.D3BUH6"/>
<dbReference type="InterPro" id="IPR014729">
    <property type="entry name" value="Rossmann-like_a/b/a_fold"/>
</dbReference>
<reference evidence="11 12" key="1">
    <citation type="journal article" date="2011" name="Genome Res.">
        <title>Phylogeny-wide analysis of social amoeba genomes highlights ancient origins for complex intercellular communication.</title>
        <authorList>
            <person name="Heidel A.J."/>
            <person name="Lawal H.M."/>
            <person name="Felder M."/>
            <person name="Schilde C."/>
            <person name="Helps N.R."/>
            <person name="Tunggal B."/>
            <person name="Rivero F."/>
            <person name="John U."/>
            <person name="Schleicher M."/>
            <person name="Eichinger L."/>
            <person name="Platzer M."/>
            <person name="Noegel A.A."/>
            <person name="Schaap P."/>
            <person name="Gloeckner G."/>
        </authorList>
    </citation>
    <scope>NUCLEOTIDE SEQUENCE [LARGE SCALE GENOMIC DNA]</scope>
    <source>
        <strain evidence="12">ATCC 26659 / Pp 5 / PN500</strain>
    </source>
</reference>
<evidence type="ECO:0000259" key="10">
    <source>
        <dbReference type="Pfam" id="PF01902"/>
    </source>
</evidence>
<dbReference type="OMA" id="HCRLAQS"/>
<evidence type="ECO:0000313" key="11">
    <source>
        <dbReference type="EMBL" id="EFA74764.1"/>
    </source>
</evidence>
<evidence type="ECO:0000313" key="12">
    <source>
        <dbReference type="Proteomes" id="UP000001396"/>
    </source>
</evidence>
<organism evidence="11 12">
    <name type="scientific">Heterostelium pallidum (strain ATCC 26659 / Pp 5 / PN500)</name>
    <name type="common">Cellular slime mold</name>
    <name type="synonym">Polysphondylium pallidum</name>
    <dbReference type="NCBI Taxonomy" id="670386"/>
    <lineage>
        <taxon>Eukaryota</taxon>
        <taxon>Amoebozoa</taxon>
        <taxon>Evosea</taxon>
        <taxon>Eumycetozoa</taxon>
        <taxon>Dictyostelia</taxon>
        <taxon>Acytosteliales</taxon>
        <taxon>Acytosteliaceae</taxon>
        <taxon>Heterostelium</taxon>
    </lineage>
</organism>
<evidence type="ECO:0000256" key="7">
    <source>
        <dbReference type="ARBA" id="ARBA00029814"/>
    </source>
</evidence>
<evidence type="ECO:0000256" key="5">
    <source>
        <dbReference type="ARBA" id="ARBA00022741"/>
    </source>
</evidence>
<evidence type="ECO:0000256" key="8">
    <source>
        <dbReference type="ARBA" id="ARBA00031552"/>
    </source>
</evidence>
<dbReference type="FunFam" id="3.90.1490.10:FF:000001">
    <property type="entry name" value="Diphthine--ammonia ligase"/>
    <property type="match status" value="1"/>
</dbReference>
<dbReference type="Gene3D" id="3.30.1330.40">
    <property type="entry name" value="RutC-like"/>
    <property type="match status" value="1"/>
</dbReference>
<dbReference type="EMBL" id="ADBJ01000060">
    <property type="protein sequence ID" value="EFA74764.1"/>
    <property type="molecule type" value="Genomic_DNA"/>
</dbReference>
<comment type="catalytic activity">
    <reaction evidence="9">
        <text>diphthine-[translation elongation factor 2] + NH4(+) + ATP = diphthamide-[translation elongation factor 2] + AMP + diphosphate + H(+)</text>
        <dbReference type="Rhea" id="RHEA:19753"/>
        <dbReference type="Rhea" id="RHEA-COMP:10172"/>
        <dbReference type="Rhea" id="RHEA-COMP:10174"/>
        <dbReference type="ChEBI" id="CHEBI:15378"/>
        <dbReference type="ChEBI" id="CHEBI:16692"/>
        <dbReference type="ChEBI" id="CHEBI:28938"/>
        <dbReference type="ChEBI" id="CHEBI:30616"/>
        <dbReference type="ChEBI" id="CHEBI:33019"/>
        <dbReference type="ChEBI" id="CHEBI:82696"/>
        <dbReference type="ChEBI" id="CHEBI:456215"/>
        <dbReference type="EC" id="6.3.1.14"/>
    </reaction>
</comment>
<dbReference type="PANTHER" id="PTHR12196:SF2">
    <property type="entry name" value="DIPHTHINE--AMMONIA LIGASE"/>
    <property type="match status" value="1"/>
</dbReference>
<dbReference type="FunFam" id="3.40.50.620:FF:000145">
    <property type="entry name" value="ATP-binding domain containing protein"/>
    <property type="match status" value="1"/>
</dbReference>
<dbReference type="InParanoid" id="D3BUH6"/>
<dbReference type="GeneID" id="31367264"/>
<dbReference type="FunCoup" id="D3BUH6">
    <property type="interactions" value="2"/>
</dbReference>
<accession>D3BUH6</accession>
<dbReference type="GO" id="GO:0017178">
    <property type="term" value="F:diphthine-ammonia ligase activity"/>
    <property type="evidence" value="ECO:0007669"/>
    <property type="project" value="UniProtKB-EC"/>
</dbReference>
<evidence type="ECO:0000256" key="6">
    <source>
        <dbReference type="ARBA" id="ARBA00022840"/>
    </source>
</evidence>
<comment type="caution">
    <text evidence="11">The sequence shown here is derived from an EMBL/GenBank/DDBJ whole genome shotgun (WGS) entry which is preliminary data.</text>
</comment>
<dbReference type="Gene3D" id="3.90.1490.10">
    <property type="entry name" value="putative n-type atp pyrophosphatase, domain 2"/>
    <property type="match status" value="1"/>
</dbReference>
<sequence length="661" mass="74009">MRLVGLISGGKDSIYNLLECVRNGHTIVALAHLVPPVSDHEEIDSYMYQTVGFNVIEAIADALQLPLTQRTIVGKPKSQDEIYRITDNDEVEDLYQLLADVKSKHPDVQGVASGAILSTYQRIRVENVSSRLGLTSYCYLWKRDQDELLGDMIESKMNAILIKVASMGLEPKKHLLKTIEELYPALRKLNQLYGVNICGEGGEYESLVLDCPLFKKRIQLDETNMKIHADDAFAQVAFISIVKFSLVEKSPEELEEQKQYLLPLNDATSLRNRWSYLFAEIDTTSTKDLLPYVPSSATCKLQEDSNTTAGSGSSENVYNTLQLIESKSTGFFVIPSYSPVSSSELPKSPSNPAARACLQTTLPKGQSVMFDIIGCRQPKKNLHVQSISNWAPACIGPYSQATFVNGLVFMAGQIGLIPGTLTMVPSGVESELQQILVNLVSVFDSVPSSLENTLHVTIFLKDIKHSNLVSHYLKQVFKRNKVMPLFLMVEAEAMPRDAHIELLLLNEMKPGDDDEEEQQQNQLNHFTTDKHFHDTQRGILTGYNSLVTTSVGHSTLLNFFLSLEDLNHQDNLFTPQFLADYYCSSLSDVLISTISKMRPSNIIYLKIYHISSLSSIQKDIKDKLCKSLGNIPISFVMVNRLYVEENPHNIIINTEIMVSNK</sequence>
<evidence type="ECO:0000256" key="9">
    <source>
        <dbReference type="ARBA" id="ARBA00048108"/>
    </source>
</evidence>
<dbReference type="InterPro" id="IPR030662">
    <property type="entry name" value="DPH6/MJ0570"/>
</dbReference>
<dbReference type="Pfam" id="PF01042">
    <property type="entry name" value="Ribonuc_L-PSP"/>
    <property type="match status" value="1"/>
</dbReference>
<dbReference type="Proteomes" id="UP000001396">
    <property type="component" value="Unassembled WGS sequence"/>
</dbReference>
<keyword evidence="4" id="KW-0436">Ligase</keyword>
<name>D3BUH6_HETP5</name>
<keyword evidence="5" id="KW-0547">Nucleotide-binding</keyword>
<keyword evidence="6" id="KW-0067">ATP-binding</keyword>
<dbReference type="PANTHER" id="PTHR12196">
    <property type="entry name" value="DOMAIN OF UNKNOWN FUNCTION 71 DUF71 -CONTAINING PROTEIN"/>
    <property type="match status" value="1"/>
</dbReference>
<dbReference type="EC" id="6.3.1.14" evidence="2"/>
<dbReference type="CDD" id="cd01994">
    <property type="entry name" value="AANH_PF0828-like"/>
    <property type="match status" value="1"/>
</dbReference>